<dbReference type="Proteomes" id="UP001239680">
    <property type="component" value="Unassembled WGS sequence"/>
</dbReference>
<organism evidence="2 3">
    <name type="scientific">Pseudogemmobacter lacusdianii</name>
    <dbReference type="NCBI Taxonomy" id="3069608"/>
    <lineage>
        <taxon>Bacteria</taxon>
        <taxon>Pseudomonadati</taxon>
        <taxon>Pseudomonadota</taxon>
        <taxon>Alphaproteobacteria</taxon>
        <taxon>Rhodobacterales</taxon>
        <taxon>Paracoccaceae</taxon>
        <taxon>Pseudogemmobacter</taxon>
    </lineage>
</organism>
<dbReference type="Gene3D" id="3.30.110.170">
    <property type="entry name" value="Protein of unknown function (DUF541), domain 1"/>
    <property type="match status" value="1"/>
</dbReference>
<feature type="signal peptide" evidence="1">
    <location>
        <begin position="1"/>
        <end position="25"/>
    </location>
</feature>
<feature type="chain" id="PRO_5046510182" evidence="1">
    <location>
        <begin position="26"/>
        <end position="236"/>
    </location>
</feature>
<dbReference type="InterPro" id="IPR052022">
    <property type="entry name" value="26kDa_periplasmic_antigen"/>
</dbReference>
<name>A0ABU0VTX5_9RHOB</name>
<sequence>MLNRLFPATALGLLLALPLSVPAFADHDPARITVTGEGASEIAPDLATLQVGVTTTGATAAEALAANSTALEAVLQRLRDAGVEGRDLQTSNLTVNPNWSGYDSSASGPQITGYTAMNMITVKLRKLDGLGAVLDAAVQDGANTLNSLTFGLQNPRPAMDAARQAAVEDAAAKAKLYAEAAGLKLGKIQEISESSGYGGGPAPMMKQAAASAEAVPVEAGQLSMQANVTVVYELED</sequence>
<dbReference type="EMBL" id="JAVDBT010000001">
    <property type="protein sequence ID" value="MDQ2064993.1"/>
    <property type="molecule type" value="Genomic_DNA"/>
</dbReference>
<accession>A0ABU0VTX5</accession>
<protein>
    <submittedName>
        <fullName evidence="2">SIMPL domain-containing protein</fullName>
    </submittedName>
</protein>
<dbReference type="Pfam" id="PF04402">
    <property type="entry name" value="SIMPL"/>
    <property type="match status" value="1"/>
</dbReference>
<dbReference type="PANTHER" id="PTHR34387">
    <property type="entry name" value="SLR1258 PROTEIN"/>
    <property type="match status" value="1"/>
</dbReference>
<proteinExistence type="predicted"/>
<evidence type="ECO:0000313" key="2">
    <source>
        <dbReference type="EMBL" id="MDQ2064993.1"/>
    </source>
</evidence>
<reference evidence="2 3" key="1">
    <citation type="submission" date="2023-08" db="EMBL/GenBank/DDBJ databases">
        <title>Characterization of two Paracoccaceae strains isolated from Phycosphere and proposal of Xinfangfangia lacusdiani sp. nov.</title>
        <authorList>
            <person name="Deng Y."/>
            <person name="Zhang Y.Q."/>
        </authorList>
    </citation>
    <scope>NUCLEOTIDE SEQUENCE [LARGE SCALE GENOMIC DNA]</scope>
    <source>
        <strain evidence="2 3">CPCC 101601</strain>
    </source>
</reference>
<dbReference type="Gene3D" id="3.30.70.2970">
    <property type="entry name" value="Protein of unknown function (DUF541), domain 2"/>
    <property type="match status" value="1"/>
</dbReference>
<comment type="caution">
    <text evidence="2">The sequence shown here is derived from an EMBL/GenBank/DDBJ whole genome shotgun (WGS) entry which is preliminary data.</text>
</comment>
<evidence type="ECO:0000256" key="1">
    <source>
        <dbReference type="SAM" id="SignalP"/>
    </source>
</evidence>
<dbReference type="InterPro" id="IPR007497">
    <property type="entry name" value="SIMPL/DUF541"/>
</dbReference>
<evidence type="ECO:0000313" key="3">
    <source>
        <dbReference type="Proteomes" id="UP001239680"/>
    </source>
</evidence>
<keyword evidence="3" id="KW-1185">Reference proteome</keyword>
<keyword evidence="1" id="KW-0732">Signal</keyword>
<dbReference type="PANTHER" id="PTHR34387:SF1">
    <property type="entry name" value="PERIPLASMIC IMMUNOGENIC PROTEIN"/>
    <property type="match status" value="1"/>
</dbReference>
<dbReference type="RefSeq" id="WP_306678592.1">
    <property type="nucleotide sequence ID" value="NZ_JAVDBT010000001.1"/>
</dbReference>
<gene>
    <name evidence="2" type="ORF">Q9295_01280</name>
</gene>